<evidence type="ECO:0000313" key="3">
    <source>
        <dbReference type="EMBL" id="AKF24345.1"/>
    </source>
</evidence>
<name>A0A7U4RQ06_9BACT</name>
<evidence type="ECO:0000256" key="1">
    <source>
        <dbReference type="ARBA" id="ARBA00022676"/>
    </source>
</evidence>
<dbReference type="GO" id="GO:0009244">
    <property type="term" value="P:lipopolysaccharide core region biosynthetic process"/>
    <property type="evidence" value="ECO:0007669"/>
    <property type="project" value="TreeGrafter"/>
</dbReference>
<dbReference type="PANTHER" id="PTHR30160:SF1">
    <property type="entry name" value="LIPOPOLYSACCHARIDE 1,2-N-ACETYLGLUCOSAMINETRANSFERASE-RELATED"/>
    <property type="match status" value="1"/>
</dbReference>
<evidence type="ECO:0000256" key="2">
    <source>
        <dbReference type="ARBA" id="ARBA00022679"/>
    </source>
</evidence>
<accession>A0A7U4RQ06</accession>
<reference evidence="3 4" key="1">
    <citation type="submission" date="2015-04" db="EMBL/GenBank/DDBJ databases">
        <title>Complete genome sequence of Sulfurovum lithotrophicum ATCC BAA-797T.</title>
        <authorList>
            <person name="Ahn J."/>
            <person name="Park G."/>
            <person name="Jeon W."/>
            <person name="Jang Y."/>
            <person name="Jang M."/>
            <person name="Lee H."/>
            <person name="Lee H."/>
        </authorList>
    </citation>
    <scope>NUCLEOTIDE SEQUENCE [LARGE SCALE GENOMIC DNA]</scope>
    <source>
        <strain evidence="4">ATCC BAA-797 / 42BKT</strain>
    </source>
</reference>
<dbReference type="RefSeq" id="WP_046550443.1">
    <property type="nucleotide sequence ID" value="NZ_CP011308.1"/>
</dbReference>
<keyword evidence="1" id="KW-0328">Glycosyltransferase</keyword>
<gene>
    <name evidence="3" type="ORF">YH65_02245</name>
</gene>
<dbReference type="AlphaFoldDB" id="A0A7U4RQ06"/>
<dbReference type="GO" id="GO:0008713">
    <property type="term" value="F:ADP-heptose-lipopolysaccharide heptosyltransferase activity"/>
    <property type="evidence" value="ECO:0007669"/>
    <property type="project" value="TreeGrafter"/>
</dbReference>
<dbReference type="EMBL" id="CP011308">
    <property type="protein sequence ID" value="AKF24345.1"/>
    <property type="molecule type" value="Genomic_DNA"/>
</dbReference>
<evidence type="ECO:0000313" key="4">
    <source>
        <dbReference type="Proteomes" id="UP000034444"/>
    </source>
</evidence>
<dbReference type="Gene3D" id="3.40.50.2000">
    <property type="entry name" value="Glycogen Phosphorylase B"/>
    <property type="match status" value="2"/>
</dbReference>
<reference evidence="4" key="2">
    <citation type="journal article" date="2017" name="Stand. Genomic Sci.">
        <title>Complete genome sequence of the sulfur-oxidizing chemolithoautotrophic Sulfurovum lithotrophicum 42BKTT.</title>
        <authorList>
            <person name="Jeon W."/>
            <person name="Priscilla L."/>
            <person name="Park G."/>
            <person name="Lee H."/>
            <person name="Lee N."/>
            <person name="Lee D."/>
            <person name="Kwon H."/>
            <person name="Ahn I."/>
            <person name="Lee C."/>
            <person name="Lee H."/>
            <person name="Ahn J."/>
        </authorList>
    </citation>
    <scope>NUCLEOTIDE SEQUENCE [LARGE SCALE GENOMIC DNA]</scope>
    <source>
        <strain evidence="4">ATCC BAA-797 / 42BKT</strain>
    </source>
</reference>
<keyword evidence="4" id="KW-1185">Reference proteome</keyword>
<dbReference type="OrthoDB" id="9760688at2"/>
<dbReference type="Proteomes" id="UP000034444">
    <property type="component" value="Chromosome"/>
</dbReference>
<keyword evidence="2 3" id="KW-0808">Transferase</keyword>
<dbReference type="SUPFAM" id="SSF53756">
    <property type="entry name" value="UDP-Glycosyltransferase/glycogen phosphorylase"/>
    <property type="match status" value="1"/>
</dbReference>
<protein>
    <submittedName>
        <fullName evidence="3">Lipopolysaccharide heptosyltransferase</fullName>
    </submittedName>
</protein>
<dbReference type="GO" id="GO:0005829">
    <property type="term" value="C:cytosol"/>
    <property type="evidence" value="ECO:0007669"/>
    <property type="project" value="TreeGrafter"/>
</dbReference>
<dbReference type="CDD" id="cd03789">
    <property type="entry name" value="GT9_LPS_heptosyltransferase"/>
    <property type="match status" value="1"/>
</dbReference>
<sequence length="363" mass="41932">MKKVNRILVIIRRYNGDVLLSSPLIDALYKHYEAPQIDLLVNDDTLGIAKTIRYIHQVYTYSYKWRELPLFSRIKNEFDLFRTLYRKYDLSINLTANDRSILYAATASPYAVSAREAEHKKSWWKKIFLKHSYTFKNDRHILLNNLAPLKPLGIELSHIELRTNYTQEAKEKIAAQLKEKGIDKFIIYHPSAQHEYKVYPEELRNRLLKLLNQLKIPVIITGANSPLEVQIKNSLPELEYIYDFMGDTSLDEYIALSDLSLAYIGMDTLNMHIASGQNKRIFAIFGPTLPQIWSPWSNQSQSYAAESKPVQTYGNVTLFQADMPCVACGLAGCDDKGGRSDCLYQIDPHVIFREVSEWIRKSV</sequence>
<dbReference type="InterPro" id="IPR051199">
    <property type="entry name" value="LPS_LOS_Heptosyltrfase"/>
</dbReference>
<dbReference type="KEGG" id="slh:YH65_02245"/>
<dbReference type="Pfam" id="PF01075">
    <property type="entry name" value="Glyco_transf_9"/>
    <property type="match status" value="1"/>
</dbReference>
<dbReference type="InterPro" id="IPR002201">
    <property type="entry name" value="Glyco_trans_9"/>
</dbReference>
<organism evidence="3 4">
    <name type="scientific">Sulfurovum lithotrophicum</name>
    <dbReference type="NCBI Taxonomy" id="206403"/>
    <lineage>
        <taxon>Bacteria</taxon>
        <taxon>Pseudomonadati</taxon>
        <taxon>Campylobacterota</taxon>
        <taxon>Epsilonproteobacteria</taxon>
        <taxon>Campylobacterales</taxon>
        <taxon>Sulfurovaceae</taxon>
        <taxon>Sulfurovum</taxon>
    </lineage>
</organism>
<dbReference type="PANTHER" id="PTHR30160">
    <property type="entry name" value="TETRAACYLDISACCHARIDE 4'-KINASE-RELATED"/>
    <property type="match status" value="1"/>
</dbReference>
<proteinExistence type="predicted"/>